<name>A0A849VEW7_9GAMM</name>
<comment type="caution">
    <text evidence="1">The sequence shown here is derived from an EMBL/GenBank/DDBJ whole genome shotgun (WGS) entry which is preliminary data.</text>
</comment>
<dbReference type="AlphaFoldDB" id="A0A849VEW7"/>
<evidence type="ECO:0000313" key="2">
    <source>
        <dbReference type="Proteomes" id="UP000586305"/>
    </source>
</evidence>
<reference evidence="1 2" key="1">
    <citation type="submission" date="2020-04" db="EMBL/GenBank/DDBJ databases">
        <title>Pseudoalteromonas caenipelagi sp. nov., isolated from a tidal flat.</title>
        <authorList>
            <person name="Park S."/>
            <person name="Yoon J.-H."/>
        </authorList>
    </citation>
    <scope>NUCLEOTIDE SEQUENCE [LARGE SCALE GENOMIC DNA]</scope>
    <source>
        <strain evidence="1 2">JBTF-M23</strain>
    </source>
</reference>
<dbReference type="RefSeq" id="WP_171627328.1">
    <property type="nucleotide sequence ID" value="NZ_JABBPG010000008.1"/>
</dbReference>
<accession>A0A849VEW7</accession>
<dbReference type="Proteomes" id="UP000586305">
    <property type="component" value="Unassembled WGS sequence"/>
</dbReference>
<proteinExistence type="predicted"/>
<sequence>MIKEAEFFIPTTETHHKNGVAQTTFYKCRSKYSGMEALFCATKSEHSFYCPFFKQLLLKSQPPQTLEQKIFELF</sequence>
<evidence type="ECO:0000313" key="1">
    <source>
        <dbReference type="EMBL" id="NOU52269.1"/>
    </source>
</evidence>
<gene>
    <name evidence="1" type="ORF">HG263_17200</name>
</gene>
<keyword evidence="2" id="KW-1185">Reference proteome</keyword>
<organism evidence="1 2">
    <name type="scientific">Pseudoalteromonas caenipelagi</name>
    <dbReference type="NCBI Taxonomy" id="2726988"/>
    <lineage>
        <taxon>Bacteria</taxon>
        <taxon>Pseudomonadati</taxon>
        <taxon>Pseudomonadota</taxon>
        <taxon>Gammaproteobacteria</taxon>
        <taxon>Alteromonadales</taxon>
        <taxon>Pseudoalteromonadaceae</taxon>
        <taxon>Pseudoalteromonas</taxon>
    </lineage>
</organism>
<protein>
    <submittedName>
        <fullName evidence="1">Uncharacterized protein</fullName>
    </submittedName>
</protein>
<dbReference type="EMBL" id="JABBPG010000008">
    <property type="protein sequence ID" value="NOU52269.1"/>
    <property type="molecule type" value="Genomic_DNA"/>
</dbReference>